<evidence type="ECO:0000259" key="3">
    <source>
        <dbReference type="PROSITE" id="PS50075"/>
    </source>
</evidence>
<comment type="caution">
    <text evidence="4">The sequence shown here is derived from an EMBL/GenBank/DDBJ whole genome shotgun (WGS) entry which is preliminary data.</text>
</comment>
<dbReference type="Gene3D" id="1.10.1200.10">
    <property type="entry name" value="ACP-like"/>
    <property type="match status" value="1"/>
</dbReference>
<dbReference type="SUPFAM" id="SSF47336">
    <property type="entry name" value="ACP-like"/>
    <property type="match status" value="1"/>
</dbReference>
<gene>
    <name evidence="4" type="ORF">HCJ95_03750</name>
</gene>
<keyword evidence="2" id="KW-0597">Phosphoprotein</keyword>
<dbReference type="InterPro" id="IPR036736">
    <property type="entry name" value="ACP-like_sf"/>
</dbReference>
<accession>A0ABX0YQJ5</accession>
<evidence type="ECO:0000313" key="4">
    <source>
        <dbReference type="EMBL" id="NJP13426.1"/>
    </source>
</evidence>
<name>A0ABX0YQJ5_STRTL</name>
<dbReference type="EMBL" id="JAATEL010000003">
    <property type="protein sequence ID" value="NJP13426.1"/>
    <property type="molecule type" value="Genomic_DNA"/>
</dbReference>
<dbReference type="InterPro" id="IPR009081">
    <property type="entry name" value="PP-bd_ACP"/>
</dbReference>
<evidence type="ECO:0000256" key="1">
    <source>
        <dbReference type="ARBA" id="ARBA00022450"/>
    </source>
</evidence>
<dbReference type="InterPro" id="IPR006162">
    <property type="entry name" value="Ppantetheine_attach_site"/>
</dbReference>
<dbReference type="Proteomes" id="UP000635996">
    <property type="component" value="Unassembled WGS sequence"/>
</dbReference>
<dbReference type="Pfam" id="PF00550">
    <property type="entry name" value="PP-binding"/>
    <property type="match status" value="1"/>
</dbReference>
<keyword evidence="1" id="KW-0596">Phosphopantetheine</keyword>
<feature type="domain" description="Carrier" evidence="3">
    <location>
        <begin position="6"/>
        <end position="80"/>
    </location>
</feature>
<protein>
    <submittedName>
        <fullName evidence="4">Acyl carrier protein</fullName>
    </submittedName>
</protein>
<evidence type="ECO:0000256" key="2">
    <source>
        <dbReference type="ARBA" id="ARBA00022553"/>
    </source>
</evidence>
<dbReference type="InterPro" id="IPR020806">
    <property type="entry name" value="PKS_PP-bd"/>
</dbReference>
<sequence length="88" mass="9749">MSDLTPALRTQVRQIVADVLEVPADEIAEDKSLEDLGADSLMVIEIVSRFERRLGIRIAQEEMTELVDLRTAYDLVARHLPSSEAAGV</sequence>
<evidence type="ECO:0000313" key="5">
    <source>
        <dbReference type="Proteomes" id="UP000635996"/>
    </source>
</evidence>
<reference evidence="4 5" key="1">
    <citation type="submission" date="2020-03" db="EMBL/GenBank/DDBJ databases">
        <title>WGS of actinomycetes isolated from Thailand.</title>
        <authorList>
            <person name="Thawai C."/>
        </authorList>
    </citation>
    <scope>NUCLEOTIDE SEQUENCE [LARGE SCALE GENOMIC DNA]</scope>
    <source>
        <strain evidence="4 5">NBRC 13905</strain>
    </source>
</reference>
<dbReference type="SMART" id="SM00823">
    <property type="entry name" value="PKS_PP"/>
    <property type="match status" value="1"/>
</dbReference>
<organism evidence="4 5">
    <name type="scientific">Streptomyces thermoviolaceus subsp. thermoviolaceus</name>
    <dbReference type="NCBI Taxonomy" id="66860"/>
    <lineage>
        <taxon>Bacteria</taxon>
        <taxon>Bacillati</taxon>
        <taxon>Actinomycetota</taxon>
        <taxon>Actinomycetes</taxon>
        <taxon>Kitasatosporales</taxon>
        <taxon>Streptomycetaceae</taxon>
        <taxon>Streptomyces</taxon>
    </lineage>
</organism>
<dbReference type="RefSeq" id="WP_125499007.1">
    <property type="nucleotide sequence ID" value="NZ_BMVZ01000001.1"/>
</dbReference>
<dbReference type="PROSITE" id="PS50075">
    <property type="entry name" value="CARRIER"/>
    <property type="match status" value="1"/>
</dbReference>
<keyword evidence="5" id="KW-1185">Reference proteome</keyword>
<proteinExistence type="predicted"/>
<dbReference type="PROSITE" id="PS00012">
    <property type="entry name" value="PHOSPHOPANTETHEINE"/>
    <property type="match status" value="1"/>
</dbReference>